<dbReference type="PANTHER" id="PTHR34387:SF1">
    <property type="entry name" value="PERIPLASMIC IMMUNOGENIC PROTEIN"/>
    <property type="match status" value="1"/>
</dbReference>
<evidence type="ECO:0000313" key="2">
    <source>
        <dbReference type="EMBL" id="GAA5155076.1"/>
    </source>
</evidence>
<protein>
    <submittedName>
        <fullName evidence="2">SIMPL domain-containing protein</fullName>
    </submittedName>
</protein>
<keyword evidence="1" id="KW-0732">Signal</keyword>
<dbReference type="EMBL" id="BAABJP010000010">
    <property type="protein sequence ID" value="GAA5155076.1"/>
    <property type="molecule type" value="Genomic_DNA"/>
</dbReference>
<dbReference type="PANTHER" id="PTHR34387">
    <property type="entry name" value="SLR1258 PROTEIN"/>
    <property type="match status" value="1"/>
</dbReference>
<evidence type="ECO:0000313" key="3">
    <source>
        <dbReference type="Proteomes" id="UP001428817"/>
    </source>
</evidence>
<gene>
    <name evidence="2" type="ORF">GCM10023321_27800</name>
</gene>
<feature type="chain" id="PRO_5045751274" evidence="1">
    <location>
        <begin position="29"/>
        <end position="237"/>
    </location>
</feature>
<dbReference type="RefSeq" id="WP_185063861.1">
    <property type="nucleotide sequence ID" value="NZ_BAABJP010000010.1"/>
</dbReference>
<dbReference type="Proteomes" id="UP001428817">
    <property type="component" value="Unassembled WGS sequence"/>
</dbReference>
<dbReference type="Gene3D" id="3.30.110.170">
    <property type="entry name" value="Protein of unknown function (DUF541), domain 1"/>
    <property type="match status" value="1"/>
</dbReference>
<evidence type="ECO:0000256" key="1">
    <source>
        <dbReference type="SAM" id="SignalP"/>
    </source>
</evidence>
<dbReference type="Gene3D" id="3.30.70.2970">
    <property type="entry name" value="Protein of unknown function (DUF541), domain 2"/>
    <property type="match status" value="1"/>
</dbReference>
<reference evidence="3" key="1">
    <citation type="journal article" date="2019" name="Int. J. Syst. Evol. Microbiol.">
        <title>The Global Catalogue of Microorganisms (GCM) 10K type strain sequencing project: providing services to taxonomists for standard genome sequencing and annotation.</title>
        <authorList>
            <consortium name="The Broad Institute Genomics Platform"/>
            <consortium name="The Broad Institute Genome Sequencing Center for Infectious Disease"/>
            <person name="Wu L."/>
            <person name="Ma J."/>
        </authorList>
    </citation>
    <scope>NUCLEOTIDE SEQUENCE [LARGE SCALE GENOMIC DNA]</scope>
    <source>
        <strain evidence="3">JCM 18303</strain>
    </source>
</reference>
<dbReference type="PROSITE" id="PS51257">
    <property type="entry name" value="PROKAR_LIPOPROTEIN"/>
    <property type="match status" value="1"/>
</dbReference>
<sequence length="237" mass="23981">MKRGVVVSALLGLGALVLSGCASGGAPADGGQSPRIVAHGVGKVTGAPDVATVALGVQTRAGNAKEALAANNRQSTALIAMLKGKGIADADLQTSQLSVNPTYGNDSRITGYEVTNQVTAKVRNMASAGEIIDAAAEAAGDAMRVQQLSFAIDDDSGLRARARADAVKQAQAQARQMAEAAGVKLGAVRAISEIPIAMPPSPMYKAEVAGAYDRASVPVQPGTQELSVSVDVVYDIG</sequence>
<dbReference type="Pfam" id="PF04402">
    <property type="entry name" value="SIMPL"/>
    <property type="match status" value="1"/>
</dbReference>
<feature type="signal peptide" evidence="1">
    <location>
        <begin position="1"/>
        <end position="28"/>
    </location>
</feature>
<keyword evidence="3" id="KW-1185">Reference proteome</keyword>
<organism evidence="2 3">
    <name type="scientific">Pseudonocardia eucalypti</name>
    <dbReference type="NCBI Taxonomy" id="648755"/>
    <lineage>
        <taxon>Bacteria</taxon>
        <taxon>Bacillati</taxon>
        <taxon>Actinomycetota</taxon>
        <taxon>Actinomycetes</taxon>
        <taxon>Pseudonocardiales</taxon>
        <taxon>Pseudonocardiaceae</taxon>
        <taxon>Pseudonocardia</taxon>
    </lineage>
</organism>
<accession>A0ABP9Q021</accession>
<proteinExistence type="predicted"/>
<comment type="caution">
    <text evidence="2">The sequence shown here is derived from an EMBL/GenBank/DDBJ whole genome shotgun (WGS) entry which is preliminary data.</text>
</comment>
<name>A0ABP9Q021_9PSEU</name>
<dbReference type="InterPro" id="IPR052022">
    <property type="entry name" value="26kDa_periplasmic_antigen"/>
</dbReference>
<dbReference type="InterPro" id="IPR007497">
    <property type="entry name" value="SIMPL/DUF541"/>
</dbReference>